<dbReference type="PaxDb" id="214684-Q5KP08"/>
<dbReference type="RefSeq" id="XP_024511934.1">
    <property type="nucleotide sequence ID" value="XM_024656277.1"/>
</dbReference>
<feature type="region of interest" description="Disordered" evidence="1">
    <location>
        <begin position="1"/>
        <end position="20"/>
    </location>
</feature>
<dbReference type="Proteomes" id="UP000002149">
    <property type="component" value="Chromosome 1"/>
</dbReference>
<proteinExistence type="predicted"/>
<reference evidence="2 3" key="1">
    <citation type="journal article" date="2005" name="Science">
        <title>The genome of the basidiomycetous yeast and human pathogen Cryptococcus neoformans.</title>
        <authorList>
            <person name="Loftus B.J."/>
            <person name="Fung E."/>
            <person name="Roncaglia P."/>
            <person name="Rowley D."/>
            <person name="Amedeo P."/>
            <person name="Bruno D."/>
            <person name="Vamathevan J."/>
            <person name="Miranda M."/>
            <person name="Anderson I.J."/>
            <person name="Fraser J.A."/>
            <person name="Allen J.E."/>
            <person name="Bosdet I.E."/>
            <person name="Brent M.R."/>
            <person name="Chiu R."/>
            <person name="Doering T.L."/>
            <person name="Donlin M.J."/>
            <person name="D'Souza C.A."/>
            <person name="Fox D.S."/>
            <person name="Grinberg V."/>
            <person name="Fu J."/>
            <person name="Fukushima M."/>
            <person name="Haas B.J."/>
            <person name="Huang J.C."/>
            <person name="Janbon G."/>
            <person name="Jones S.J."/>
            <person name="Koo H.L."/>
            <person name="Krzywinski M.I."/>
            <person name="Kwon-Chung J.K."/>
            <person name="Lengeler K.B."/>
            <person name="Maiti R."/>
            <person name="Marra M.A."/>
            <person name="Marra R.E."/>
            <person name="Mathewson C.A."/>
            <person name="Mitchell T.G."/>
            <person name="Pertea M."/>
            <person name="Riggs F.R."/>
            <person name="Salzberg S.L."/>
            <person name="Schein J.E."/>
            <person name="Shvartsbeyn A."/>
            <person name="Shin H."/>
            <person name="Shumway M."/>
            <person name="Specht C.A."/>
            <person name="Suh B.B."/>
            <person name="Tenney A."/>
            <person name="Utterback T.R."/>
            <person name="Wickes B.L."/>
            <person name="Wortman J.R."/>
            <person name="Wye N.H."/>
            <person name="Kronstad J.W."/>
            <person name="Lodge J.K."/>
            <person name="Heitman J."/>
            <person name="Davis R.W."/>
            <person name="Fraser C.M."/>
            <person name="Hyman R.W."/>
        </authorList>
    </citation>
    <scope>NUCLEOTIDE SEQUENCE [LARGE SCALE GENOMIC DNA]</scope>
    <source>
        <strain evidence="3">JEC21 / ATCC MYA-565</strain>
    </source>
</reference>
<evidence type="ECO:0000313" key="3">
    <source>
        <dbReference type="Proteomes" id="UP000002149"/>
    </source>
</evidence>
<evidence type="ECO:0000313" key="2">
    <source>
        <dbReference type="EMBL" id="AAW41022.2"/>
    </source>
</evidence>
<protein>
    <submittedName>
        <fullName evidence="2">RPN10-like protein, putative</fullName>
    </submittedName>
</protein>
<dbReference type="HOGENOM" id="CLU_050875_0_0_1"/>
<dbReference type="VEuPathDB" id="FungiDB:CNA04630"/>
<keyword evidence="3" id="KW-1185">Reference proteome</keyword>
<dbReference type="EMBL" id="AE017341">
    <property type="protein sequence ID" value="AAW41022.2"/>
    <property type="molecule type" value="Genomic_DNA"/>
</dbReference>
<dbReference type="GeneID" id="36392686"/>
<gene>
    <name evidence="2" type="ordered locus">CNA04630</name>
</gene>
<dbReference type="InParanoid" id="Q5KP08"/>
<dbReference type="OrthoDB" id="2574504at2759"/>
<dbReference type="KEGG" id="cne:CNA04630"/>
<accession>Q5KP08</accession>
<name>Q5KP08_CRYD1</name>
<organism evidence="2 3">
    <name type="scientific">Cryptococcus deneoformans (strain JEC21 / ATCC MYA-565)</name>
    <name type="common">Cryptococcus neoformans var. neoformans serotype D</name>
    <dbReference type="NCBI Taxonomy" id="214684"/>
    <lineage>
        <taxon>Eukaryota</taxon>
        <taxon>Fungi</taxon>
        <taxon>Dikarya</taxon>
        <taxon>Basidiomycota</taxon>
        <taxon>Agaricomycotina</taxon>
        <taxon>Tremellomycetes</taxon>
        <taxon>Tremellales</taxon>
        <taxon>Cryptococcaceae</taxon>
        <taxon>Cryptococcus</taxon>
        <taxon>Cryptococcus neoformans species complex</taxon>
    </lineage>
</organism>
<evidence type="ECO:0000256" key="1">
    <source>
        <dbReference type="SAM" id="MobiDB-lite"/>
    </source>
</evidence>
<sequence length="451" mass="50470">MTDDGQFASRTVLSRKKPSQWAISDYDRYQDEEDCRPPDLPWWDSAVSDATRWYKERCKASGFDITQPANRQRAITEWSSVVASTIKPLLKHNSSGFVIHPKLAIVTDEDIDFALRNEYSFQDGEYAPVIVSRSGTQHGSDIIRVKTEEECGSRSSATSSRLAVPNAHLIIHSEYASDSGAPPAVHTRLALPSDPALLSKTSPAVYALFDPEDTEAQQSMQSVINQAVEAFDQFDRDPYRSRVIEKGLMGHSRRTWSEHTRDPIDKSKYLSKYTAAFLASFFDEPGDNEENTQGTVSGAYLTPEVVSLHGHKNSTWESCLENGTIHPAFLCDSSSIKQEITEDVQGRLQGLSGYGGPEFETPPPPYESQENLQEDHWEAGSLFLDFVEDGESSQLPSRRTGGVRSVFSRSFWTRDRGTDGREDFQDSRTPRRSLRASLILRLLGNSDLSDL</sequence>
<dbReference type="AlphaFoldDB" id="Q5KP08"/>